<evidence type="ECO:0000256" key="1">
    <source>
        <dbReference type="SAM" id="MobiDB-lite"/>
    </source>
</evidence>
<dbReference type="PROSITE" id="PS51257">
    <property type="entry name" value="PROKAR_LIPOPROTEIN"/>
    <property type="match status" value="1"/>
</dbReference>
<evidence type="ECO:0000313" key="4">
    <source>
        <dbReference type="Proteomes" id="UP000290572"/>
    </source>
</evidence>
<keyword evidence="4" id="KW-1185">Reference proteome</keyword>
<gene>
    <name evidence="2" type="ORF">ROHU_009955</name>
    <name evidence="3" type="ORF">ROHU_013937</name>
</gene>
<evidence type="ECO:0000313" key="2">
    <source>
        <dbReference type="EMBL" id="RXN12963.1"/>
    </source>
</evidence>
<protein>
    <submittedName>
        <fullName evidence="2">SH3 domain-containing-like protein</fullName>
    </submittedName>
</protein>
<dbReference type="Proteomes" id="UP000290572">
    <property type="component" value="Unassembled WGS sequence"/>
</dbReference>
<feature type="compositionally biased region" description="Basic residues" evidence="1">
    <location>
        <begin position="162"/>
        <end position="173"/>
    </location>
</feature>
<name>A0A498LZH4_LABRO</name>
<organism evidence="2 4">
    <name type="scientific">Labeo rohita</name>
    <name type="common">Indian major carp</name>
    <name type="synonym">Cyprinus rohita</name>
    <dbReference type="NCBI Taxonomy" id="84645"/>
    <lineage>
        <taxon>Eukaryota</taxon>
        <taxon>Metazoa</taxon>
        <taxon>Chordata</taxon>
        <taxon>Craniata</taxon>
        <taxon>Vertebrata</taxon>
        <taxon>Euteleostomi</taxon>
        <taxon>Actinopterygii</taxon>
        <taxon>Neopterygii</taxon>
        <taxon>Teleostei</taxon>
        <taxon>Ostariophysi</taxon>
        <taxon>Cypriniformes</taxon>
        <taxon>Cyprinidae</taxon>
        <taxon>Labeoninae</taxon>
        <taxon>Labeonini</taxon>
        <taxon>Labeo</taxon>
    </lineage>
</organism>
<feature type="region of interest" description="Disordered" evidence="1">
    <location>
        <begin position="154"/>
        <end position="183"/>
    </location>
</feature>
<dbReference type="AlphaFoldDB" id="A0A498LZH4"/>
<accession>A0A498LZH4</accession>
<sequence length="355" mass="37618">MTERTDPGQTQRKKGLCPPPATTLSCPFYQRILQFRPLSFLRQRGTDLRRFALEFSGAAEGLGYNDEALKDLFNSVLDEPLYWWRMRELDHLMFGEFVDFLARSPVKEAAVAADVAAMPPEVLAEEAPAPPVVAVETAASPVVAVEAAAPLEAADNAAAPHSQKRKRRRRKKTSSSLQDSEVVPELTADRGAILALPKLLALPAPPKLLALPAPSRLLALPTPPRLLALPATPRLLALPAPSRLLALPAPPKLLTLPAPPKLPALPSGLNVSSALYPCPAGSILDAGFALTACLAGCILAFSQDSRTAGASLVCPSSPTLAFCQDSRAAGTPMVCPSHPSLVISQGSWAFRSSLA</sequence>
<proteinExistence type="predicted"/>
<evidence type="ECO:0000313" key="3">
    <source>
        <dbReference type="EMBL" id="RXN38468.1"/>
    </source>
</evidence>
<comment type="caution">
    <text evidence="2">The sequence shown here is derived from an EMBL/GenBank/DDBJ whole genome shotgun (WGS) entry which is preliminary data.</text>
</comment>
<dbReference type="EMBL" id="QBIY01013023">
    <property type="protein sequence ID" value="RXN12963.1"/>
    <property type="molecule type" value="Genomic_DNA"/>
</dbReference>
<reference evidence="2 4" key="1">
    <citation type="submission" date="2018-03" db="EMBL/GenBank/DDBJ databases">
        <title>Draft genome sequence of Rohu Carp (Labeo rohita).</title>
        <authorList>
            <person name="Das P."/>
            <person name="Kushwaha B."/>
            <person name="Joshi C.G."/>
            <person name="Kumar D."/>
            <person name="Nagpure N.S."/>
            <person name="Sahoo L."/>
            <person name="Das S.P."/>
            <person name="Bit A."/>
            <person name="Patnaik S."/>
            <person name="Meher P.K."/>
            <person name="Jayasankar P."/>
            <person name="Koringa P.G."/>
            <person name="Patel N.V."/>
            <person name="Hinsu A.T."/>
            <person name="Kumar R."/>
            <person name="Pandey M."/>
            <person name="Agarwal S."/>
            <person name="Srivastava S."/>
            <person name="Singh M."/>
            <person name="Iquebal M.A."/>
            <person name="Jaiswal S."/>
            <person name="Angadi U.B."/>
            <person name="Kumar N."/>
            <person name="Raza M."/>
            <person name="Shah T.M."/>
            <person name="Rai A."/>
            <person name="Jena J.K."/>
        </authorList>
    </citation>
    <scope>NUCLEOTIDE SEQUENCE [LARGE SCALE GENOMIC DNA]</scope>
    <source>
        <strain evidence="2">DASCIFA01</strain>
        <tissue evidence="2">Testis</tissue>
    </source>
</reference>
<dbReference type="EMBL" id="QBIY01004816">
    <property type="protein sequence ID" value="RXN38468.1"/>
    <property type="molecule type" value="Genomic_DNA"/>
</dbReference>